<dbReference type="PANTHER" id="PTHR33099">
    <property type="entry name" value="FE2OG DIOXYGENASE DOMAIN-CONTAINING PROTEIN"/>
    <property type="match status" value="1"/>
</dbReference>
<protein>
    <recommendedName>
        <fullName evidence="2">WW domain-containing protein</fullName>
    </recommendedName>
</protein>
<dbReference type="InterPro" id="IPR036020">
    <property type="entry name" value="WW_dom_sf"/>
</dbReference>
<sequence>MSPAAAPRALASPDAPPHSSTSRSRSRSSKSTHSHSPPSASRSEPDDPLPHGWVKQFDPASQRDFYVDTAGPRSTWVHPYKDPQYLREHGARHNIRRHSAASQGIASPVLVGGGSGAHCSGEPARKKPRLSISASDPVTAPASPPSVHEDLTSELDLILRRDFSFQGRYAHAATTASAANPGLHVKGLGVLGLPLSARDARLVQDLIAANSNPDAPGGGGGTGGVGKGKGAKVWELSAHRDAVACANPAWAAYLEAVVLTDLWAKLAPCAARPRLALQALLLWEATPEISEYVCTEDPGRADGDRFATVHVILPSTYTGGNVHLSYAGCAENYDLSATSSFSTSFVAWHHGVDCAITPIESGRRLALSYHLVAGAGPDPAPRLPAMPGPLLALRRFLLKWSALQEHAPGTDTAGRFPANNTNTNTDTDADTYTDTETTAETVPSVLALPLRHAVRDGELLRAGADALRREDRHRVLHLKPLCDELGFALGLATLDDHLIGVAHAHAHDAPRMRQVTSRRLTIREVLDFDGAPMEGLTKLELEERDLDPHVIEFHFYRTVAVLFERRRTVAALLHTRRTPYALERLAHVDRRPGANARAAPEDRAVAAYVLAALRRQQPYNFAAQAALADIALAWGDVRLWNGAARSTGPHGALGAALGALQWLAAWRRFGFAAVRERRWIFFLETDPEAFLALETGVGRDGVLRWSTDQLQKALDTMQHLERDEAPVFIALIRKKGVQFFWHVVMRSITRVPNAYEFWVEFLRTLYTIRPENTNSDEDVKMFDLVTDEGLDTIISDFSLVVRSGDAPRRHQRLTEIIDLCLATRRLDMCRRVLFITVPRDQGADWVADILSPLYVPPLRSALRAHDVDPAQKPFDDFFRAAIGCYLHHVLGAYSGGARRVCGACAGCAALDEFLLAPRLAQAHFVGAKASTNHLQTHLMAAADVASYYRIADPAVVGGNVLIVDKRESSEAGAQWRARKARALEFLAAVGERAVVERIMGRRYGDVVRALEGKARFRHMEDAARERTPSPARGLAIHHVLQGRWVVTSVTDVQGRE</sequence>
<reference evidence="3" key="1">
    <citation type="submission" date="2023-03" db="EMBL/GenBank/DDBJ databases">
        <title>Massive genome expansion in bonnet fungi (Mycena s.s.) driven by repeated elements and novel gene families across ecological guilds.</title>
        <authorList>
            <consortium name="Lawrence Berkeley National Laboratory"/>
            <person name="Harder C.B."/>
            <person name="Miyauchi S."/>
            <person name="Viragh M."/>
            <person name="Kuo A."/>
            <person name="Thoen E."/>
            <person name="Andreopoulos B."/>
            <person name="Lu D."/>
            <person name="Skrede I."/>
            <person name="Drula E."/>
            <person name="Henrissat B."/>
            <person name="Morin E."/>
            <person name="Kohler A."/>
            <person name="Barry K."/>
            <person name="LaButti K."/>
            <person name="Morin E."/>
            <person name="Salamov A."/>
            <person name="Lipzen A."/>
            <person name="Mereny Z."/>
            <person name="Hegedus B."/>
            <person name="Baldrian P."/>
            <person name="Stursova M."/>
            <person name="Weitz H."/>
            <person name="Taylor A."/>
            <person name="Grigoriev I.V."/>
            <person name="Nagy L.G."/>
            <person name="Martin F."/>
            <person name="Kauserud H."/>
        </authorList>
    </citation>
    <scope>NUCLEOTIDE SEQUENCE</scope>
    <source>
        <strain evidence="3">CBHHK173m</strain>
    </source>
</reference>
<dbReference type="EMBL" id="JARJCN010000150">
    <property type="protein sequence ID" value="KAJ7067764.1"/>
    <property type="molecule type" value="Genomic_DNA"/>
</dbReference>
<dbReference type="CDD" id="cd00201">
    <property type="entry name" value="WW"/>
    <property type="match status" value="1"/>
</dbReference>
<feature type="region of interest" description="Disordered" evidence="1">
    <location>
        <begin position="408"/>
        <end position="431"/>
    </location>
</feature>
<gene>
    <name evidence="3" type="ORF">B0H15DRAFT_807440</name>
</gene>
<evidence type="ECO:0000313" key="3">
    <source>
        <dbReference type="EMBL" id="KAJ7067764.1"/>
    </source>
</evidence>
<name>A0AAD6XHU8_9AGAR</name>
<feature type="region of interest" description="Disordered" evidence="1">
    <location>
        <begin position="98"/>
        <end position="148"/>
    </location>
</feature>
<dbReference type="PROSITE" id="PS50020">
    <property type="entry name" value="WW_DOMAIN_2"/>
    <property type="match status" value="1"/>
</dbReference>
<feature type="region of interest" description="Disordered" evidence="1">
    <location>
        <begin position="1"/>
        <end position="57"/>
    </location>
</feature>
<dbReference type="SMART" id="SM00456">
    <property type="entry name" value="WW"/>
    <property type="match status" value="1"/>
</dbReference>
<evidence type="ECO:0000259" key="2">
    <source>
        <dbReference type="PROSITE" id="PS50020"/>
    </source>
</evidence>
<dbReference type="AlphaFoldDB" id="A0AAD6XHU8"/>
<feature type="compositionally biased region" description="Basic residues" evidence="1">
    <location>
        <begin position="24"/>
        <end position="33"/>
    </location>
</feature>
<evidence type="ECO:0000313" key="4">
    <source>
        <dbReference type="Proteomes" id="UP001222325"/>
    </source>
</evidence>
<dbReference type="InterPro" id="IPR001202">
    <property type="entry name" value="WW_dom"/>
</dbReference>
<dbReference type="SUPFAM" id="SSF51045">
    <property type="entry name" value="WW domain"/>
    <property type="match status" value="1"/>
</dbReference>
<dbReference type="PROSITE" id="PS01159">
    <property type="entry name" value="WW_DOMAIN_1"/>
    <property type="match status" value="1"/>
</dbReference>
<comment type="caution">
    <text evidence="3">The sequence shown here is derived from an EMBL/GenBank/DDBJ whole genome shotgun (WGS) entry which is preliminary data.</text>
</comment>
<feature type="domain" description="WW" evidence="2">
    <location>
        <begin position="47"/>
        <end position="81"/>
    </location>
</feature>
<keyword evidence="4" id="KW-1185">Reference proteome</keyword>
<organism evidence="3 4">
    <name type="scientific">Mycena belliarum</name>
    <dbReference type="NCBI Taxonomy" id="1033014"/>
    <lineage>
        <taxon>Eukaryota</taxon>
        <taxon>Fungi</taxon>
        <taxon>Dikarya</taxon>
        <taxon>Basidiomycota</taxon>
        <taxon>Agaricomycotina</taxon>
        <taxon>Agaricomycetes</taxon>
        <taxon>Agaricomycetidae</taxon>
        <taxon>Agaricales</taxon>
        <taxon>Marasmiineae</taxon>
        <taxon>Mycenaceae</taxon>
        <taxon>Mycena</taxon>
    </lineage>
</organism>
<dbReference type="Proteomes" id="UP001222325">
    <property type="component" value="Unassembled WGS sequence"/>
</dbReference>
<dbReference type="Gene3D" id="2.20.70.10">
    <property type="match status" value="1"/>
</dbReference>
<dbReference type="PANTHER" id="PTHR33099:SF7">
    <property type="entry name" value="MYND-TYPE DOMAIN-CONTAINING PROTEIN"/>
    <property type="match status" value="1"/>
</dbReference>
<accession>A0AAD6XHU8</accession>
<evidence type="ECO:0000256" key="1">
    <source>
        <dbReference type="SAM" id="MobiDB-lite"/>
    </source>
</evidence>
<proteinExistence type="predicted"/>
<feature type="compositionally biased region" description="Low complexity" evidence="1">
    <location>
        <begin position="1"/>
        <end position="23"/>
    </location>
</feature>